<keyword evidence="3" id="KW-1185">Reference proteome</keyword>
<organism evidence="2 3">
    <name type="scientific">Oceanobacillus indicireducens</name>
    <dbReference type="NCBI Taxonomy" id="1004261"/>
    <lineage>
        <taxon>Bacteria</taxon>
        <taxon>Bacillati</taxon>
        <taxon>Bacillota</taxon>
        <taxon>Bacilli</taxon>
        <taxon>Bacillales</taxon>
        <taxon>Bacillaceae</taxon>
        <taxon>Oceanobacillus</taxon>
    </lineage>
</organism>
<dbReference type="AlphaFoldDB" id="A0A918D5B7"/>
<dbReference type="EMBL" id="BMOS01000063">
    <property type="protein sequence ID" value="GGN67556.1"/>
    <property type="molecule type" value="Genomic_DNA"/>
</dbReference>
<gene>
    <name evidence="2" type="ORF">GCM10007971_38490</name>
</gene>
<sequence length="65" mass="7355">METYRHNNHLSNFIFTKVISKIIIITAIEIMASVFNTRKNPTNNVLKPKSANVYSELKTSGMGIN</sequence>
<accession>A0A918D5B7</accession>
<keyword evidence="1" id="KW-1133">Transmembrane helix</keyword>
<keyword evidence="1" id="KW-0472">Membrane</keyword>
<reference evidence="2" key="2">
    <citation type="submission" date="2020-09" db="EMBL/GenBank/DDBJ databases">
        <authorList>
            <person name="Sun Q."/>
            <person name="Ohkuma M."/>
        </authorList>
    </citation>
    <scope>NUCLEOTIDE SEQUENCE</scope>
    <source>
        <strain evidence="2">JCM 17251</strain>
    </source>
</reference>
<evidence type="ECO:0000313" key="2">
    <source>
        <dbReference type="EMBL" id="GGN67556.1"/>
    </source>
</evidence>
<dbReference type="Proteomes" id="UP000624041">
    <property type="component" value="Unassembled WGS sequence"/>
</dbReference>
<evidence type="ECO:0000313" key="3">
    <source>
        <dbReference type="Proteomes" id="UP000624041"/>
    </source>
</evidence>
<feature type="transmembrane region" description="Helical" evidence="1">
    <location>
        <begin position="12"/>
        <end position="35"/>
    </location>
</feature>
<keyword evidence="1" id="KW-0812">Transmembrane</keyword>
<protein>
    <submittedName>
        <fullName evidence="2">Uncharacterized protein</fullName>
    </submittedName>
</protein>
<proteinExistence type="predicted"/>
<name>A0A918D5B7_9BACI</name>
<comment type="caution">
    <text evidence="2">The sequence shown here is derived from an EMBL/GenBank/DDBJ whole genome shotgun (WGS) entry which is preliminary data.</text>
</comment>
<evidence type="ECO:0000256" key="1">
    <source>
        <dbReference type="SAM" id="Phobius"/>
    </source>
</evidence>
<reference evidence="2" key="1">
    <citation type="journal article" date="2014" name="Int. J. Syst. Evol. Microbiol.">
        <title>Complete genome sequence of Corynebacterium casei LMG S-19264T (=DSM 44701T), isolated from a smear-ripened cheese.</title>
        <authorList>
            <consortium name="US DOE Joint Genome Institute (JGI-PGF)"/>
            <person name="Walter F."/>
            <person name="Albersmeier A."/>
            <person name="Kalinowski J."/>
            <person name="Ruckert C."/>
        </authorList>
    </citation>
    <scope>NUCLEOTIDE SEQUENCE</scope>
    <source>
        <strain evidence="2">JCM 17251</strain>
    </source>
</reference>